<dbReference type="AlphaFoldDB" id="A0A9D4HP45"/>
<organism evidence="1 2">
    <name type="scientific">Dreissena polymorpha</name>
    <name type="common">Zebra mussel</name>
    <name type="synonym">Mytilus polymorpha</name>
    <dbReference type="NCBI Taxonomy" id="45954"/>
    <lineage>
        <taxon>Eukaryota</taxon>
        <taxon>Metazoa</taxon>
        <taxon>Spiralia</taxon>
        <taxon>Lophotrochozoa</taxon>
        <taxon>Mollusca</taxon>
        <taxon>Bivalvia</taxon>
        <taxon>Autobranchia</taxon>
        <taxon>Heteroconchia</taxon>
        <taxon>Euheterodonta</taxon>
        <taxon>Imparidentia</taxon>
        <taxon>Neoheterodontei</taxon>
        <taxon>Myida</taxon>
        <taxon>Dreissenoidea</taxon>
        <taxon>Dreissenidae</taxon>
        <taxon>Dreissena</taxon>
    </lineage>
</organism>
<sequence>MYKRQFSGLLSEVLPGSTRLKLDSGNNATIKRQKTSRKRSKLSESLKSCIIQIFLQTPNTQKQIAEHEQRLTSQILVQETDRDIETD</sequence>
<gene>
    <name evidence="1" type="ORF">DPMN_050286</name>
</gene>
<evidence type="ECO:0000313" key="1">
    <source>
        <dbReference type="EMBL" id="KAH3724468.1"/>
    </source>
</evidence>
<dbReference type="EMBL" id="JAIWYP010000012">
    <property type="protein sequence ID" value="KAH3724468.1"/>
    <property type="molecule type" value="Genomic_DNA"/>
</dbReference>
<evidence type="ECO:0000313" key="2">
    <source>
        <dbReference type="Proteomes" id="UP000828390"/>
    </source>
</evidence>
<keyword evidence="2" id="KW-1185">Reference proteome</keyword>
<accession>A0A9D4HP45</accession>
<name>A0A9D4HP45_DREPO</name>
<dbReference type="Proteomes" id="UP000828390">
    <property type="component" value="Unassembled WGS sequence"/>
</dbReference>
<comment type="caution">
    <text evidence="1">The sequence shown here is derived from an EMBL/GenBank/DDBJ whole genome shotgun (WGS) entry which is preliminary data.</text>
</comment>
<protein>
    <submittedName>
        <fullName evidence="1">Uncharacterized protein</fullName>
    </submittedName>
</protein>
<reference evidence="1" key="2">
    <citation type="submission" date="2020-11" db="EMBL/GenBank/DDBJ databases">
        <authorList>
            <person name="McCartney M.A."/>
            <person name="Auch B."/>
            <person name="Kono T."/>
            <person name="Mallez S."/>
            <person name="Becker A."/>
            <person name="Gohl D.M."/>
            <person name="Silverstein K.A.T."/>
            <person name="Koren S."/>
            <person name="Bechman K.B."/>
            <person name="Herman A."/>
            <person name="Abrahante J.E."/>
            <person name="Garbe J."/>
        </authorList>
    </citation>
    <scope>NUCLEOTIDE SEQUENCE</scope>
    <source>
        <strain evidence="1">Duluth1</strain>
        <tissue evidence="1">Whole animal</tissue>
    </source>
</reference>
<proteinExistence type="predicted"/>
<reference evidence="1" key="1">
    <citation type="journal article" date="2019" name="bioRxiv">
        <title>The Genome of the Zebra Mussel, Dreissena polymorpha: A Resource for Invasive Species Research.</title>
        <authorList>
            <person name="McCartney M.A."/>
            <person name="Auch B."/>
            <person name="Kono T."/>
            <person name="Mallez S."/>
            <person name="Zhang Y."/>
            <person name="Obille A."/>
            <person name="Becker A."/>
            <person name="Abrahante J.E."/>
            <person name="Garbe J."/>
            <person name="Badalamenti J.P."/>
            <person name="Herman A."/>
            <person name="Mangelson H."/>
            <person name="Liachko I."/>
            <person name="Sullivan S."/>
            <person name="Sone E.D."/>
            <person name="Koren S."/>
            <person name="Silverstein K.A.T."/>
            <person name="Beckman K.B."/>
            <person name="Gohl D.M."/>
        </authorList>
    </citation>
    <scope>NUCLEOTIDE SEQUENCE</scope>
    <source>
        <strain evidence="1">Duluth1</strain>
        <tissue evidence="1">Whole animal</tissue>
    </source>
</reference>